<dbReference type="InterPro" id="IPR008523">
    <property type="entry name" value="DUF805"/>
</dbReference>
<feature type="transmembrane region" description="Helical" evidence="1">
    <location>
        <begin position="152"/>
        <end position="171"/>
    </location>
</feature>
<organism evidence="2 3">
    <name type="scientific">Acinetobacter ursingii</name>
    <dbReference type="NCBI Taxonomy" id="108980"/>
    <lineage>
        <taxon>Bacteria</taxon>
        <taxon>Pseudomonadati</taxon>
        <taxon>Pseudomonadota</taxon>
        <taxon>Gammaproteobacteria</taxon>
        <taxon>Moraxellales</taxon>
        <taxon>Moraxellaceae</taxon>
        <taxon>Acinetobacter</taxon>
    </lineage>
</organism>
<name>A0AA46S404_9GAMM</name>
<keyword evidence="1" id="KW-0812">Transmembrane</keyword>
<dbReference type="RefSeq" id="WP_263512284.1">
    <property type="nucleotide sequence ID" value="NZ_CP089051.1"/>
</dbReference>
<accession>A0AA46S404</accession>
<evidence type="ECO:0000313" key="3">
    <source>
        <dbReference type="Proteomes" id="UP001164064"/>
    </source>
</evidence>
<dbReference type="Proteomes" id="UP001164064">
    <property type="component" value="Chromosome"/>
</dbReference>
<dbReference type="AlphaFoldDB" id="A0AA46S404"/>
<keyword evidence="1" id="KW-0472">Membrane</keyword>
<proteinExistence type="predicted"/>
<evidence type="ECO:0000256" key="1">
    <source>
        <dbReference type="SAM" id="Phobius"/>
    </source>
</evidence>
<dbReference type="EMBL" id="CP089051">
    <property type="protein sequence ID" value="UYF70948.1"/>
    <property type="molecule type" value="Genomic_DNA"/>
</dbReference>
<dbReference type="Pfam" id="PF05656">
    <property type="entry name" value="DUF805"/>
    <property type="match status" value="1"/>
</dbReference>
<gene>
    <name evidence="2" type="ORF">LSO60_11840</name>
</gene>
<dbReference type="PANTHER" id="PTHR34980">
    <property type="entry name" value="INNER MEMBRANE PROTEIN-RELATED-RELATED"/>
    <property type="match status" value="1"/>
</dbReference>
<feature type="transmembrane region" description="Helical" evidence="1">
    <location>
        <begin position="129"/>
        <end position="146"/>
    </location>
</feature>
<keyword evidence="1" id="KW-1133">Transmembrane helix</keyword>
<sequence length="224" mass="25024">MKGKILDFSIQTNTGIISAEDGKRYSFAGNEWKEQAIPARGNSVDFDLNEQDQATGVYLEIAPTSVPTKANVSTQGNALNLSPAGQENLTKAKEVFNKIEKSSDNYHNAIQACFKKYVVFSGRARRSEFWYFQLFCLFFTFIFAYKGAKSEFMATLSILFFFATLLPILAVSVRRLHDLGRSGWLILVALIPVIGVFIVLFWASQEGNPDHNQYGPSPKADVEV</sequence>
<dbReference type="PANTHER" id="PTHR34980:SF2">
    <property type="entry name" value="INNER MEMBRANE PROTEIN YHAH-RELATED"/>
    <property type="match status" value="1"/>
</dbReference>
<protein>
    <submittedName>
        <fullName evidence="2">DUF805 domain-containing protein</fullName>
    </submittedName>
</protein>
<feature type="transmembrane region" description="Helical" evidence="1">
    <location>
        <begin position="183"/>
        <end position="203"/>
    </location>
</feature>
<dbReference type="GO" id="GO:0005886">
    <property type="term" value="C:plasma membrane"/>
    <property type="evidence" value="ECO:0007669"/>
    <property type="project" value="TreeGrafter"/>
</dbReference>
<reference evidence="2" key="1">
    <citation type="journal article" date="2022" name="J Glob Antimicrob Resist">
        <title>Comparative analysis of IMP-4- and OXA-58-containing plasmids of three carbapenemase-producing Acinetobacter ursingii strains in the Netherlands.</title>
        <authorList>
            <person name="Hendrickx A.P.A."/>
            <person name="Schade R.P."/>
            <person name="Landman F."/>
            <person name="Bosch T."/>
            <person name="Schouls L.M."/>
            <person name="van Dijk K."/>
        </authorList>
    </citation>
    <scope>NUCLEOTIDE SEQUENCE</scope>
    <source>
        <strain evidence="2">RIVM_C010559</strain>
    </source>
</reference>
<evidence type="ECO:0000313" key="2">
    <source>
        <dbReference type="EMBL" id="UYF70948.1"/>
    </source>
</evidence>